<dbReference type="SUPFAM" id="SSF53271">
    <property type="entry name" value="PRTase-like"/>
    <property type="match status" value="1"/>
</dbReference>
<evidence type="ECO:0000256" key="3">
    <source>
        <dbReference type="ARBA" id="ARBA00023125"/>
    </source>
</evidence>
<dbReference type="InterPro" id="IPR050118">
    <property type="entry name" value="Pur/Pyrimidine_PRTase"/>
</dbReference>
<comment type="similarity">
    <text evidence="5">Belongs to the purine/pyrimidine phosphoribosyltransferase family. PurR subfamily.</text>
</comment>
<keyword evidence="3" id="KW-0238">DNA-binding</keyword>
<dbReference type="PANTHER" id="PTHR43864">
    <property type="entry name" value="HYPOXANTHINE/GUANINE PHOSPHORIBOSYLTRANSFERASE"/>
    <property type="match status" value="1"/>
</dbReference>
<organism evidence="8 9">
    <name type="scientific">Clostridium omnivorum</name>
    <dbReference type="NCBI Taxonomy" id="1604902"/>
    <lineage>
        <taxon>Bacteria</taxon>
        <taxon>Bacillati</taxon>
        <taxon>Bacillota</taxon>
        <taxon>Clostridia</taxon>
        <taxon>Eubacteriales</taxon>
        <taxon>Clostridiaceae</taxon>
        <taxon>Clostridium</taxon>
    </lineage>
</organism>
<proteinExistence type="inferred from homology"/>
<dbReference type="Gene3D" id="1.10.10.10">
    <property type="entry name" value="Winged helix-like DNA-binding domain superfamily/Winged helix DNA-binding domain"/>
    <property type="match status" value="1"/>
</dbReference>
<dbReference type="NCBIfam" id="TIGR01743">
    <property type="entry name" value="purR_Bsub"/>
    <property type="match status" value="1"/>
</dbReference>
<dbReference type="EMBL" id="BRXR01000001">
    <property type="protein sequence ID" value="GLC29962.1"/>
    <property type="molecule type" value="Genomic_DNA"/>
</dbReference>
<protein>
    <submittedName>
        <fullName evidence="8">Pur operon repressor</fullName>
    </submittedName>
</protein>
<evidence type="ECO:0000256" key="4">
    <source>
        <dbReference type="ARBA" id="ARBA00023163"/>
    </source>
</evidence>
<evidence type="ECO:0000259" key="6">
    <source>
        <dbReference type="Pfam" id="PF00156"/>
    </source>
</evidence>
<reference evidence="8 9" key="1">
    <citation type="journal article" date="2024" name="Int. J. Syst. Evol. Microbiol.">
        <title>Clostridium omnivorum sp. nov., isolated from anoxic soil under the treatment of reductive soil disinfestation.</title>
        <authorList>
            <person name="Ueki A."/>
            <person name="Tonouchi A."/>
            <person name="Kaku N."/>
            <person name="Honma S."/>
            <person name="Ueki K."/>
        </authorList>
    </citation>
    <scope>NUCLEOTIDE SEQUENCE [LARGE SCALE GENOMIC DNA]</scope>
    <source>
        <strain evidence="8 9">E14</strain>
    </source>
</reference>
<dbReference type="RefSeq" id="WP_264849235.1">
    <property type="nucleotide sequence ID" value="NZ_BRXR01000001.1"/>
</dbReference>
<keyword evidence="2" id="KW-0805">Transcription regulation</keyword>
<dbReference type="PANTHER" id="PTHR43864:SF2">
    <property type="entry name" value="PUR OPERON REPRESSOR"/>
    <property type="match status" value="1"/>
</dbReference>
<comment type="caution">
    <text evidence="8">The sequence shown here is derived from an EMBL/GenBank/DDBJ whole genome shotgun (WGS) entry which is preliminary data.</text>
</comment>
<evidence type="ECO:0000256" key="5">
    <source>
        <dbReference type="ARBA" id="ARBA00049656"/>
    </source>
</evidence>
<dbReference type="Pfam" id="PF00156">
    <property type="entry name" value="Pribosyltran"/>
    <property type="match status" value="1"/>
</dbReference>
<dbReference type="InterPro" id="IPR029057">
    <property type="entry name" value="PRTase-like"/>
</dbReference>
<dbReference type="InterPro" id="IPR036390">
    <property type="entry name" value="WH_DNA-bd_sf"/>
</dbReference>
<gene>
    <name evidence="8" type="primary">purR</name>
    <name evidence="8" type="ORF">bsdE14_13720</name>
</gene>
<evidence type="ECO:0000256" key="1">
    <source>
        <dbReference type="ARBA" id="ARBA00011738"/>
    </source>
</evidence>
<dbReference type="CDD" id="cd06223">
    <property type="entry name" value="PRTases_typeI"/>
    <property type="match status" value="1"/>
</dbReference>
<evidence type="ECO:0000313" key="8">
    <source>
        <dbReference type="EMBL" id="GLC29962.1"/>
    </source>
</evidence>
<feature type="domain" description="Phosphoribosyltransferase" evidence="6">
    <location>
        <begin position="111"/>
        <end position="247"/>
    </location>
</feature>
<dbReference type="InterPro" id="IPR010078">
    <property type="entry name" value="PurR_Bsub"/>
</dbReference>
<dbReference type="InterPro" id="IPR000836">
    <property type="entry name" value="PRTase_dom"/>
</dbReference>
<keyword evidence="9" id="KW-1185">Reference proteome</keyword>
<dbReference type="InterPro" id="IPR015265">
    <property type="entry name" value="PuR_N"/>
</dbReference>
<dbReference type="InterPro" id="IPR036388">
    <property type="entry name" value="WH-like_DNA-bd_sf"/>
</dbReference>
<comment type="subunit">
    <text evidence="1">Homodimer.</text>
</comment>
<dbReference type="SUPFAM" id="SSF46785">
    <property type="entry name" value="Winged helix' DNA-binding domain"/>
    <property type="match status" value="1"/>
</dbReference>
<sequence length="272" mass="29936">MDKFSRNQRVSAITKILLENPNKVITLNTFTELFNAAKSTISEDLIIVRETIARLSVGKVDTVAGASGGVRYTCGISEDESKSFAMELCNVLKEKDRIIPGNYIYMTDIMYNPQIIRKAGVILASKFNNLEVDYVVTVETKGIPLAFEVAKNLGVQLVIVRRDNKVTEGTTVSLNYVTGSTKRIQTMSLSRKSIKKGSKCVFIDDFMKAGGTALGIINLLKEFDSELLSIGVLIEDIETTEKLVPEYISIVEYSGLDDNGAAIVQPSNAFKK</sequence>
<dbReference type="Gene3D" id="3.40.50.2020">
    <property type="match status" value="1"/>
</dbReference>
<dbReference type="Pfam" id="PF09182">
    <property type="entry name" value="PuR_N"/>
    <property type="match status" value="1"/>
</dbReference>
<feature type="domain" description="Bacterial purine repressor N-terminal" evidence="7">
    <location>
        <begin position="6"/>
        <end position="73"/>
    </location>
</feature>
<keyword evidence="4" id="KW-0804">Transcription</keyword>
<evidence type="ECO:0000256" key="2">
    <source>
        <dbReference type="ARBA" id="ARBA00023015"/>
    </source>
</evidence>
<evidence type="ECO:0000313" key="9">
    <source>
        <dbReference type="Proteomes" id="UP001208567"/>
    </source>
</evidence>
<name>A0ABQ5N410_9CLOT</name>
<accession>A0ABQ5N410</accession>
<dbReference type="Proteomes" id="UP001208567">
    <property type="component" value="Unassembled WGS sequence"/>
</dbReference>
<evidence type="ECO:0000259" key="7">
    <source>
        <dbReference type="Pfam" id="PF09182"/>
    </source>
</evidence>